<dbReference type="AlphaFoldDB" id="A0A0N7F4A7"/>
<dbReference type="InterPro" id="IPR050171">
    <property type="entry name" value="MFS_Transporters"/>
</dbReference>
<dbReference type="PANTHER" id="PTHR23517:SF15">
    <property type="entry name" value="PROTON-DEPENDENT OLIGOPEPTIDE FAMILY TRANSPORT PROTEIN"/>
    <property type="match status" value="1"/>
</dbReference>
<dbReference type="CDD" id="cd17346">
    <property type="entry name" value="MFS_DtpA_like"/>
    <property type="match status" value="1"/>
</dbReference>
<dbReference type="GO" id="GO:1904680">
    <property type="term" value="F:peptide transmembrane transporter activity"/>
    <property type="evidence" value="ECO:0007669"/>
    <property type="project" value="InterPro"/>
</dbReference>
<feature type="transmembrane region" description="Helical" evidence="8">
    <location>
        <begin position="458"/>
        <end position="475"/>
    </location>
</feature>
<dbReference type="PANTHER" id="PTHR23517">
    <property type="entry name" value="RESISTANCE PROTEIN MDTM, PUTATIVE-RELATED-RELATED"/>
    <property type="match status" value="1"/>
</dbReference>
<feature type="transmembrane region" description="Helical" evidence="8">
    <location>
        <begin position="91"/>
        <end position="108"/>
    </location>
</feature>
<evidence type="ECO:0000256" key="5">
    <source>
        <dbReference type="ARBA" id="ARBA00022692"/>
    </source>
</evidence>
<feature type="transmembrane region" description="Helical" evidence="8">
    <location>
        <begin position="433"/>
        <end position="452"/>
    </location>
</feature>
<feature type="transmembrane region" description="Helical" evidence="8">
    <location>
        <begin position="31"/>
        <end position="55"/>
    </location>
</feature>
<dbReference type="InterPro" id="IPR005279">
    <property type="entry name" value="Dipep/tripep_permease"/>
</dbReference>
<dbReference type="InterPro" id="IPR000109">
    <property type="entry name" value="POT_fam"/>
</dbReference>
<dbReference type="InterPro" id="IPR020846">
    <property type="entry name" value="MFS_dom"/>
</dbReference>
<keyword evidence="5 8" id="KW-0812">Transmembrane</keyword>
<dbReference type="OrthoDB" id="9772725at2"/>
<evidence type="ECO:0000313" key="10">
    <source>
        <dbReference type="EMBL" id="ALG10903.1"/>
    </source>
</evidence>
<sequence length="495" mass="52482">MSTISRSAPAPETRRWSGFGTLFMTDVWERFGFYAMTAVLSLYAAAPVASGGLGWQVADAAALFAIWLALTFMFSLPGGWLADRVLGARRTLMAGGLLVICGYLVVILTEPHVGLIGLAIVTVGTGLYKPSHQTMFNLMVEGRARRESGISLLYVGIQLSALVAPLVAGYLGERVDWRLAFASAAVTMLIGLVTLVLAAGRFGDTGLTPPRPIDSAAGKRLLRRGGVYAAAAGVVLVTLGATGSLSPSTLLPLIGLLTLAVPVITYVKLYRDPGLGAADRKRLLTFLWVFAGWTLFWMLVGQGGSVLNLFGLHSTDRELFGFEVPASWLQSATPLFILLLGPVFAWLLPRMGRRSVSASVHKLTIGLLVAGGSFLVMTVASVLSADGTKVSPLWLLIVYFAHACGELIIAAVGVASVADVLPRPYMSQMIGMLWLFAALGGGVGSQVVRLSTVVPEPVYYTVLGVLVIATGFVLASRRTAIATALSKQDARRDDQ</sequence>
<proteinExistence type="inferred from homology"/>
<feature type="domain" description="Major facilitator superfamily (MFS) profile" evidence="9">
    <location>
        <begin position="1"/>
        <end position="481"/>
    </location>
</feature>
<feature type="transmembrane region" description="Helical" evidence="8">
    <location>
        <begin position="328"/>
        <end position="348"/>
    </location>
</feature>
<dbReference type="GO" id="GO:0005886">
    <property type="term" value="C:plasma membrane"/>
    <property type="evidence" value="ECO:0007669"/>
    <property type="project" value="UniProtKB-SubCell"/>
</dbReference>
<evidence type="ECO:0000256" key="8">
    <source>
        <dbReference type="SAM" id="Phobius"/>
    </source>
</evidence>
<reference evidence="10 11" key="1">
    <citation type="submission" date="2015-07" db="EMBL/GenBank/DDBJ databases">
        <title>Genome sequencing of Kibdelosporangium phytohabitans.</title>
        <authorList>
            <person name="Qin S."/>
            <person name="Xing K."/>
        </authorList>
    </citation>
    <scope>NUCLEOTIDE SEQUENCE [LARGE SCALE GENOMIC DNA]</scope>
    <source>
        <strain evidence="10 11">KLBMP1111</strain>
    </source>
</reference>
<dbReference type="RefSeq" id="WP_054292805.1">
    <property type="nucleotide sequence ID" value="NZ_CP012752.1"/>
</dbReference>
<dbReference type="Pfam" id="PF00854">
    <property type="entry name" value="PTR2"/>
    <property type="match status" value="1"/>
</dbReference>
<name>A0A0N7F4A7_9PSEU</name>
<dbReference type="InterPro" id="IPR036259">
    <property type="entry name" value="MFS_trans_sf"/>
</dbReference>
<feature type="transmembrane region" description="Helical" evidence="8">
    <location>
        <begin position="396"/>
        <end position="421"/>
    </location>
</feature>
<dbReference type="KEGG" id="kphy:AOZ06_32050"/>
<feature type="transmembrane region" description="Helical" evidence="8">
    <location>
        <begin position="61"/>
        <end position="82"/>
    </location>
</feature>
<dbReference type="NCBIfam" id="TIGR00924">
    <property type="entry name" value="yjdL_sub1_fam"/>
    <property type="match status" value="1"/>
</dbReference>
<comment type="similarity">
    <text evidence="2">Belongs to the major facilitator superfamily. Proton-dependent oligopeptide transporter (POT/PTR) (TC 2.A.17) family.</text>
</comment>
<dbReference type="Gene3D" id="1.20.1250.20">
    <property type="entry name" value="MFS general substrate transporter like domains"/>
    <property type="match status" value="1"/>
</dbReference>
<evidence type="ECO:0000313" key="11">
    <source>
        <dbReference type="Proteomes" id="UP000063699"/>
    </source>
</evidence>
<feature type="transmembrane region" description="Helical" evidence="8">
    <location>
        <begin position="152"/>
        <end position="171"/>
    </location>
</feature>
<evidence type="ECO:0000256" key="2">
    <source>
        <dbReference type="ARBA" id="ARBA00005982"/>
    </source>
</evidence>
<dbReference type="PROSITE" id="PS50850">
    <property type="entry name" value="MFS"/>
    <property type="match status" value="1"/>
</dbReference>
<keyword evidence="3" id="KW-0813">Transport</keyword>
<keyword evidence="11" id="KW-1185">Reference proteome</keyword>
<dbReference type="GO" id="GO:0015833">
    <property type="term" value="P:peptide transport"/>
    <property type="evidence" value="ECO:0007669"/>
    <property type="project" value="InterPro"/>
</dbReference>
<feature type="transmembrane region" description="Helical" evidence="8">
    <location>
        <begin position="360"/>
        <end position="384"/>
    </location>
</feature>
<feature type="transmembrane region" description="Helical" evidence="8">
    <location>
        <begin position="249"/>
        <end position="270"/>
    </location>
</feature>
<dbReference type="STRING" id="860235.AOZ06_32050"/>
<evidence type="ECO:0000259" key="9">
    <source>
        <dbReference type="PROSITE" id="PS50850"/>
    </source>
</evidence>
<feature type="transmembrane region" description="Helical" evidence="8">
    <location>
        <begin position="177"/>
        <end position="200"/>
    </location>
</feature>
<keyword evidence="4" id="KW-1003">Cell membrane</keyword>
<dbReference type="SUPFAM" id="SSF103473">
    <property type="entry name" value="MFS general substrate transporter"/>
    <property type="match status" value="1"/>
</dbReference>
<evidence type="ECO:0000256" key="4">
    <source>
        <dbReference type="ARBA" id="ARBA00022475"/>
    </source>
</evidence>
<evidence type="ECO:0000256" key="1">
    <source>
        <dbReference type="ARBA" id="ARBA00004651"/>
    </source>
</evidence>
<comment type="subcellular location">
    <subcellularLocation>
        <location evidence="1">Cell membrane</location>
        <topology evidence="1">Multi-pass membrane protein</topology>
    </subcellularLocation>
</comment>
<feature type="transmembrane region" description="Helical" evidence="8">
    <location>
        <begin position="221"/>
        <end position="243"/>
    </location>
</feature>
<feature type="transmembrane region" description="Helical" evidence="8">
    <location>
        <begin position="282"/>
        <end position="300"/>
    </location>
</feature>
<protein>
    <submittedName>
        <fullName evidence="10">Peptide permease</fullName>
    </submittedName>
</protein>
<gene>
    <name evidence="10" type="ORF">AOZ06_32050</name>
</gene>
<dbReference type="EMBL" id="CP012752">
    <property type="protein sequence ID" value="ALG10903.1"/>
    <property type="molecule type" value="Genomic_DNA"/>
</dbReference>
<evidence type="ECO:0000256" key="3">
    <source>
        <dbReference type="ARBA" id="ARBA00022448"/>
    </source>
</evidence>
<organism evidence="10 11">
    <name type="scientific">Kibdelosporangium phytohabitans</name>
    <dbReference type="NCBI Taxonomy" id="860235"/>
    <lineage>
        <taxon>Bacteria</taxon>
        <taxon>Bacillati</taxon>
        <taxon>Actinomycetota</taxon>
        <taxon>Actinomycetes</taxon>
        <taxon>Pseudonocardiales</taxon>
        <taxon>Pseudonocardiaceae</taxon>
        <taxon>Kibdelosporangium</taxon>
    </lineage>
</organism>
<evidence type="ECO:0000256" key="6">
    <source>
        <dbReference type="ARBA" id="ARBA00022989"/>
    </source>
</evidence>
<keyword evidence="6 8" id="KW-1133">Transmembrane helix</keyword>
<keyword evidence="7 8" id="KW-0472">Membrane</keyword>
<evidence type="ECO:0000256" key="7">
    <source>
        <dbReference type="ARBA" id="ARBA00023136"/>
    </source>
</evidence>
<dbReference type="Proteomes" id="UP000063699">
    <property type="component" value="Chromosome"/>
</dbReference>
<accession>A0A0N7F4A7</accession>